<dbReference type="AlphaFoldDB" id="A0AAE6MLM2"/>
<dbReference type="Pfam" id="PF03706">
    <property type="entry name" value="LPG_synthase_TM"/>
    <property type="match status" value="1"/>
</dbReference>
<feature type="transmembrane region" description="Helical" evidence="6">
    <location>
        <begin position="15"/>
        <end position="33"/>
    </location>
</feature>
<keyword evidence="3 6" id="KW-0812">Transmembrane</keyword>
<dbReference type="EMBL" id="CP043451">
    <property type="protein sequence ID" value="QEM07654.1"/>
    <property type="molecule type" value="Genomic_DNA"/>
</dbReference>
<evidence type="ECO:0000313" key="9">
    <source>
        <dbReference type="Proteomes" id="UP000250557"/>
    </source>
</evidence>
<keyword evidence="2" id="KW-1003">Cell membrane</keyword>
<dbReference type="PANTHER" id="PTHR39087:SF2">
    <property type="entry name" value="UPF0104 MEMBRANE PROTEIN MJ1595"/>
    <property type="match status" value="1"/>
</dbReference>
<name>A0AAE6MLM2_9SPHI</name>
<feature type="transmembrane region" description="Helical" evidence="6">
    <location>
        <begin position="160"/>
        <end position="182"/>
    </location>
</feature>
<comment type="subcellular location">
    <subcellularLocation>
        <location evidence="1">Cell membrane</location>
        <topology evidence="1">Multi-pass membrane protein</topology>
    </subcellularLocation>
</comment>
<dbReference type="Proteomes" id="UP000250557">
    <property type="component" value="Chromosome"/>
</dbReference>
<sequence length="334" mass="37561">MAGPKKQQLFSPARILFYTLSVVVFYLVIHYIGKLRDIRTLLLQMSMVWLLLALAAQLTTYLFNVLILRTLLNGQTGNADILTLFKLSVVIMFVNQALPTGGISGNSYIFGQLVKRKVPALAAFKALVLESICYYMAILVLLAAFYGWYAFHTVRVNRVISYTVGTGIVFFTALSILMLIVADRRALSFIFRKLKRYKWLRRHIAKASLLSSRKGEQTHWRALFKNNGSVTTAVMLQMAILTFDALTVFAILQGFHVTLEGSKIMLGLLLTLVIGSLPISPGALIAYESAMTFFFTLLGVPVHAALVLTLLFRFFTFWLPIPVGLFLYRDLRRG</sequence>
<evidence type="ECO:0000256" key="5">
    <source>
        <dbReference type="ARBA" id="ARBA00023136"/>
    </source>
</evidence>
<feature type="transmembrane region" description="Helical" evidence="6">
    <location>
        <begin position="264"/>
        <end position="287"/>
    </location>
</feature>
<organism evidence="7 9">
    <name type="scientific">Mucilaginibacter rubeus</name>
    <dbReference type="NCBI Taxonomy" id="2027860"/>
    <lineage>
        <taxon>Bacteria</taxon>
        <taxon>Pseudomonadati</taxon>
        <taxon>Bacteroidota</taxon>
        <taxon>Sphingobacteriia</taxon>
        <taxon>Sphingobacteriales</taxon>
        <taxon>Sphingobacteriaceae</taxon>
        <taxon>Mucilaginibacter</taxon>
    </lineage>
</organism>
<dbReference type="EMBL" id="CP071880">
    <property type="protein sequence ID" value="QTE49778.1"/>
    <property type="molecule type" value="Genomic_DNA"/>
</dbReference>
<evidence type="ECO:0000313" key="7">
    <source>
        <dbReference type="EMBL" id="QEM07654.1"/>
    </source>
</evidence>
<evidence type="ECO:0000256" key="4">
    <source>
        <dbReference type="ARBA" id="ARBA00022989"/>
    </source>
</evidence>
<evidence type="ECO:0000313" key="10">
    <source>
        <dbReference type="Proteomes" id="UP000663940"/>
    </source>
</evidence>
<feature type="transmembrane region" description="Helical" evidence="6">
    <location>
        <begin position="87"/>
        <end position="110"/>
    </location>
</feature>
<feature type="transmembrane region" description="Helical" evidence="6">
    <location>
        <begin position="230"/>
        <end position="252"/>
    </location>
</feature>
<protein>
    <submittedName>
        <fullName evidence="7">Flippase-like domain-containing protein</fullName>
    </submittedName>
</protein>
<accession>A0AAE6MLM2</accession>
<dbReference type="Proteomes" id="UP000663940">
    <property type="component" value="Chromosome"/>
</dbReference>
<feature type="transmembrane region" description="Helical" evidence="6">
    <location>
        <begin position="45"/>
        <end position="67"/>
    </location>
</feature>
<dbReference type="PANTHER" id="PTHR39087">
    <property type="entry name" value="UPF0104 MEMBRANE PROTEIN MJ1595"/>
    <property type="match status" value="1"/>
</dbReference>
<keyword evidence="10" id="KW-1185">Reference proteome</keyword>
<feature type="transmembrane region" description="Helical" evidence="6">
    <location>
        <begin position="294"/>
        <end position="319"/>
    </location>
</feature>
<dbReference type="GO" id="GO:0005886">
    <property type="term" value="C:plasma membrane"/>
    <property type="evidence" value="ECO:0007669"/>
    <property type="project" value="UniProtKB-SubCell"/>
</dbReference>
<gene>
    <name evidence="7" type="ORF">DIU31_030690</name>
    <name evidence="8" type="ORF">J3L21_30320</name>
</gene>
<dbReference type="RefSeq" id="WP_112653250.1">
    <property type="nucleotide sequence ID" value="NZ_CP043451.1"/>
</dbReference>
<reference evidence="7 9" key="1">
    <citation type="submission" date="2019-08" db="EMBL/GenBank/DDBJ databases">
        <title>Comparative genome analysis confer to the adaptation heavy metal polluted environment.</title>
        <authorList>
            <person name="Li Y."/>
        </authorList>
    </citation>
    <scope>NUCLEOTIDE SEQUENCE [LARGE SCALE GENOMIC DNA]</scope>
    <source>
        <strain evidence="7 9">P2</strain>
    </source>
</reference>
<dbReference type="NCBIfam" id="TIGR00374">
    <property type="entry name" value="flippase-like domain"/>
    <property type="match status" value="1"/>
</dbReference>
<proteinExistence type="predicted"/>
<keyword evidence="4 6" id="KW-1133">Transmembrane helix</keyword>
<feature type="transmembrane region" description="Helical" evidence="6">
    <location>
        <begin position="122"/>
        <end position="148"/>
    </location>
</feature>
<evidence type="ECO:0000313" key="8">
    <source>
        <dbReference type="EMBL" id="QTE49778.1"/>
    </source>
</evidence>
<evidence type="ECO:0000256" key="2">
    <source>
        <dbReference type="ARBA" id="ARBA00022475"/>
    </source>
</evidence>
<keyword evidence="5 6" id="KW-0472">Membrane</keyword>
<evidence type="ECO:0000256" key="1">
    <source>
        <dbReference type="ARBA" id="ARBA00004651"/>
    </source>
</evidence>
<evidence type="ECO:0000256" key="6">
    <source>
        <dbReference type="SAM" id="Phobius"/>
    </source>
</evidence>
<reference evidence="8 10" key="2">
    <citation type="submission" date="2021-03" db="EMBL/GenBank/DDBJ databases">
        <title>Mucilaginibacter strains isolated from gold and copper mining confer multi heavy-metal resistance.</title>
        <authorList>
            <person name="Li Y."/>
        </authorList>
    </citation>
    <scope>NUCLEOTIDE SEQUENCE [LARGE SCALE GENOMIC DNA]</scope>
    <source>
        <strain evidence="8 10">P2-4</strain>
    </source>
</reference>
<evidence type="ECO:0000256" key="3">
    <source>
        <dbReference type="ARBA" id="ARBA00022692"/>
    </source>
</evidence>
<dbReference type="InterPro" id="IPR022791">
    <property type="entry name" value="L-PG_synthase/AglD"/>
</dbReference>